<organism evidence="3 4">
    <name type="scientific">Rubripirellula lacrimiformis</name>
    <dbReference type="NCBI Taxonomy" id="1930273"/>
    <lineage>
        <taxon>Bacteria</taxon>
        <taxon>Pseudomonadati</taxon>
        <taxon>Planctomycetota</taxon>
        <taxon>Planctomycetia</taxon>
        <taxon>Pirellulales</taxon>
        <taxon>Pirellulaceae</taxon>
        <taxon>Rubripirellula</taxon>
    </lineage>
</organism>
<dbReference type="SUPFAM" id="SSF52425">
    <property type="entry name" value="Cryptochrome/photolyase, N-terminal domain"/>
    <property type="match status" value="1"/>
</dbReference>
<dbReference type="PRINTS" id="PR00419">
    <property type="entry name" value="ADXRDTASE"/>
</dbReference>
<reference evidence="3 4" key="1">
    <citation type="submission" date="2019-02" db="EMBL/GenBank/DDBJ databases">
        <title>Deep-cultivation of Planctomycetes and their phenomic and genomic characterization uncovers novel biology.</title>
        <authorList>
            <person name="Wiegand S."/>
            <person name="Jogler M."/>
            <person name="Boedeker C."/>
            <person name="Pinto D."/>
            <person name="Vollmers J."/>
            <person name="Rivas-Marin E."/>
            <person name="Kohn T."/>
            <person name="Peeters S.H."/>
            <person name="Heuer A."/>
            <person name="Rast P."/>
            <person name="Oberbeckmann S."/>
            <person name="Bunk B."/>
            <person name="Jeske O."/>
            <person name="Meyerdierks A."/>
            <person name="Storesund J.E."/>
            <person name="Kallscheuer N."/>
            <person name="Luecker S."/>
            <person name="Lage O.M."/>
            <person name="Pohl T."/>
            <person name="Merkel B.J."/>
            <person name="Hornburger P."/>
            <person name="Mueller R.-W."/>
            <person name="Bruemmer F."/>
            <person name="Labrenz M."/>
            <person name="Spormann A.M."/>
            <person name="Op den Camp H."/>
            <person name="Overmann J."/>
            <person name="Amann R."/>
            <person name="Jetten M.S.M."/>
            <person name="Mascher T."/>
            <person name="Medema M.H."/>
            <person name="Devos D.P."/>
            <person name="Kaster A.-K."/>
            <person name="Ovreas L."/>
            <person name="Rohde M."/>
            <person name="Galperin M.Y."/>
            <person name="Jogler C."/>
        </authorList>
    </citation>
    <scope>NUCLEOTIDE SEQUENCE [LARGE SCALE GENOMIC DNA]</scope>
    <source>
        <strain evidence="3 4">K22_7</strain>
    </source>
</reference>
<dbReference type="SUPFAM" id="SSF51905">
    <property type="entry name" value="FAD/NAD(P)-binding domain"/>
    <property type="match status" value="1"/>
</dbReference>
<dbReference type="Pfam" id="PF00875">
    <property type="entry name" value="DNA_photolyase"/>
    <property type="match status" value="1"/>
</dbReference>
<comment type="cofactor">
    <cofactor evidence="1">
        <name>(6R)-5,10-methylene-5,6,7,8-tetrahydrofolate</name>
        <dbReference type="ChEBI" id="CHEBI:15636"/>
    </cofactor>
</comment>
<keyword evidence="3" id="KW-0456">Lyase</keyword>
<feature type="domain" description="Photolyase/cryptochrome alpha/beta" evidence="2">
    <location>
        <begin position="31"/>
        <end position="162"/>
    </location>
</feature>
<dbReference type="GO" id="GO:0016491">
    <property type="term" value="F:oxidoreductase activity"/>
    <property type="evidence" value="ECO:0007669"/>
    <property type="project" value="InterPro"/>
</dbReference>
<dbReference type="SUPFAM" id="SSF48173">
    <property type="entry name" value="Cryptochrome/photolyase FAD-binding domain"/>
    <property type="match status" value="1"/>
</dbReference>
<dbReference type="InterPro" id="IPR036155">
    <property type="entry name" value="Crypto/Photolyase_N_sf"/>
</dbReference>
<name>A0A517ND08_9BACT</name>
<evidence type="ECO:0000259" key="2">
    <source>
        <dbReference type="PROSITE" id="PS51645"/>
    </source>
</evidence>
<dbReference type="OrthoDB" id="5792777at2"/>
<dbReference type="KEGG" id="rlc:K227x_34180"/>
<evidence type="ECO:0000313" key="4">
    <source>
        <dbReference type="Proteomes" id="UP000318538"/>
    </source>
</evidence>
<gene>
    <name evidence="3" type="primary">phr_2</name>
    <name evidence="3" type="ORF">K227x_34180</name>
</gene>
<dbReference type="GO" id="GO:0003904">
    <property type="term" value="F:deoxyribodipyrimidine photo-lyase activity"/>
    <property type="evidence" value="ECO:0007669"/>
    <property type="project" value="UniProtKB-EC"/>
</dbReference>
<keyword evidence="4" id="KW-1185">Reference proteome</keyword>
<sequence>MKVVQLIDSADRMLAERVRVVHDVPVDRQGQFVLYWMRSAIRADENPALNIAIEFANRIKKPLLVYQGLSQRYPYASDRHHSFILQGARDVQQEFADRNIQYALHVERPGRCQPHLRTLAGRAACVITEDMPVEPIRRWTAILCRGLHCPVVAVDTACVVPMRIVGRSYERAFEFRDATKALYQERTAASPADVEMDCTANSSVSLPFEPMDLQRVEIADLVSQCKIDHSIHPVADTVGGSQAGYARWMKFRDTALANYDQLRNDALVDGVSRMSPYLHYGMVAPTKIARQAAADSNSGAKKFLDELLIWRELAYGFCFYRRDHGRLSALPDWAIETLREHESDRRESNYSWEQMARGRTGDSLWDSAQRSLLIQGQLHNNVRMTWGKAILNWTPDAKHALDRIIDLNHRYALDGRDPASYGGILWCLGQFDRPFQPPQPILGTVRSRSTTEHAKRLDVEAFRQRVTTPIRSSMPSVAVIGAGMSGLICARTLSDVGYEVTVFEKSRGVGGRMSTRRVDDQLRFDHGAQYFTAGDDRFKRYVDSWVQDGVVQPWQGRIVDLQGGLIQDQTMDQEQKVGIKRWVAVPGMNAIGKHLAADLKVQFGIRVAPLSRLGDRWALSSDDGMEFGKFDVAIVAVPAGQAAKLMAEAPKLADRAGEVEMSGCWAVMLTLQSDSDIEFDAATVHQSPLSWISLAVSQDAGKLRKHGCCTRLVNGLGTTSMRRPTRSGNDWLRSSGRSSVEAQDNLSTASLICGGSLCRQIHCPLRVCLIATFKSEPVAIGVEVPMSRTHS</sequence>
<dbReference type="PANTHER" id="PTHR10211:SF0">
    <property type="entry name" value="DEOXYRIBODIPYRIMIDINE PHOTO-LYASE"/>
    <property type="match status" value="1"/>
</dbReference>
<dbReference type="Pfam" id="PF13450">
    <property type="entry name" value="NAD_binding_8"/>
    <property type="match status" value="1"/>
</dbReference>
<dbReference type="InterPro" id="IPR006050">
    <property type="entry name" value="DNA_photolyase_N"/>
</dbReference>
<dbReference type="EC" id="4.1.99.3" evidence="3"/>
<dbReference type="InterPro" id="IPR052219">
    <property type="entry name" value="Photolyase_Class-2"/>
</dbReference>
<dbReference type="InterPro" id="IPR002937">
    <property type="entry name" value="Amino_oxidase"/>
</dbReference>
<accession>A0A517ND08</accession>
<proteinExistence type="predicted"/>
<dbReference type="Pfam" id="PF01593">
    <property type="entry name" value="Amino_oxidase"/>
    <property type="match status" value="1"/>
</dbReference>
<dbReference type="RefSeq" id="WP_145170909.1">
    <property type="nucleotide sequence ID" value="NZ_CP036525.1"/>
</dbReference>
<dbReference type="Gene3D" id="3.40.50.720">
    <property type="entry name" value="NAD(P)-binding Rossmann-like Domain"/>
    <property type="match status" value="1"/>
</dbReference>
<dbReference type="InterPro" id="IPR036188">
    <property type="entry name" value="FAD/NAD-bd_sf"/>
</dbReference>
<dbReference type="GO" id="GO:0000719">
    <property type="term" value="P:photoreactive repair"/>
    <property type="evidence" value="ECO:0007669"/>
    <property type="project" value="TreeGrafter"/>
</dbReference>
<dbReference type="Gene3D" id="3.40.50.620">
    <property type="entry name" value="HUPs"/>
    <property type="match status" value="1"/>
</dbReference>
<dbReference type="Proteomes" id="UP000318538">
    <property type="component" value="Chromosome"/>
</dbReference>
<dbReference type="PANTHER" id="PTHR10211">
    <property type="entry name" value="DEOXYRIBODIPYRIMIDINE PHOTOLYASE"/>
    <property type="match status" value="1"/>
</dbReference>
<dbReference type="Gene3D" id="3.90.660.10">
    <property type="match status" value="1"/>
</dbReference>
<evidence type="ECO:0000256" key="1">
    <source>
        <dbReference type="ARBA" id="ARBA00001932"/>
    </source>
</evidence>
<dbReference type="InterPro" id="IPR036134">
    <property type="entry name" value="Crypto/Photolyase_FAD-like_sf"/>
</dbReference>
<dbReference type="InterPro" id="IPR014729">
    <property type="entry name" value="Rossmann-like_a/b/a_fold"/>
</dbReference>
<dbReference type="Gene3D" id="1.25.40.80">
    <property type="match status" value="1"/>
</dbReference>
<evidence type="ECO:0000313" key="3">
    <source>
        <dbReference type="EMBL" id="QDT05020.1"/>
    </source>
</evidence>
<dbReference type="Gene3D" id="1.10.579.10">
    <property type="entry name" value="DNA Cyclobutane Dipyrimidine Photolyase, subunit A, domain 3"/>
    <property type="match status" value="1"/>
</dbReference>
<dbReference type="EMBL" id="CP036525">
    <property type="protein sequence ID" value="QDT05020.1"/>
    <property type="molecule type" value="Genomic_DNA"/>
</dbReference>
<dbReference type="PROSITE" id="PS51645">
    <property type="entry name" value="PHR_CRY_ALPHA_BETA"/>
    <property type="match status" value="1"/>
</dbReference>
<dbReference type="AlphaFoldDB" id="A0A517ND08"/>
<protein>
    <submittedName>
        <fullName evidence="3">Deoxyribodipyrimidine photo-lyase</fullName>
        <ecNumber evidence="3">4.1.99.3</ecNumber>
    </submittedName>
</protein>